<evidence type="ECO:0000313" key="1">
    <source>
        <dbReference type="EMBL" id="KAI5649039.1"/>
    </source>
</evidence>
<dbReference type="Proteomes" id="UP001060085">
    <property type="component" value="Linkage Group LG08"/>
</dbReference>
<name>A0ACB9ZMW8_CATRO</name>
<protein>
    <submittedName>
        <fullName evidence="1">Uncharacterized protein</fullName>
    </submittedName>
</protein>
<proteinExistence type="predicted"/>
<organism evidence="1 2">
    <name type="scientific">Catharanthus roseus</name>
    <name type="common">Madagascar periwinkle</name>
    <name type="synonym">Vinca rosea</name>
    <dbReference type="NCBI Taxonomy" id="4058"/>
    <lineage>
        <taxon>Eukaryota</taxon>
        <taxon>Viridiplantae</taxon>
        <taxon>Streptophyta</taxon>
        <taxon>Embryophyta</taxon>
        <taxon>Tracheophyta</taxon>
        <taxon>Spermatophyta</taxon>
        <taxon>Magnoliopsida</taxon>
        <taxon>eudicotyledons</taxon>
        <taxon>Gunneridae</taxon>
        <taxon>Pentapetalae</taxon>
        <taxon>asterids</taxon>
        <taxon>lamiids</taxon>
        <taxon>Gentianales</taxon>
        <taxon>Apocynaceae</taxon>
        <taxon>Rauvolfioideae</taxon>
        <taxon>Vinceae</taxon>
        <taxon>Catharanthinae</taxon>
        <taxon>Catharanthus</taxon>
    </lineage>
</organism>
<sequence length="125" mass="14499">MSLRHSPSSLVRPQVPAPSSASSSVLSSWGVVDSILILRTANSFNKQSHCAKFITEIVKAHFVESRPSFGKVPNKVKNMWYTEFRKRYRWDPMHEHAIRDAWQKRASLRHKDLMYEVQVDGYQPN</sequence>
<keyword evidence="2" id="KW-1185">Reference proteome</keyword>
<accession>A0ACB9ZMW8</accession>
<comment type="caution">
    <text evidence="1">The sequence shown here is derived from an EMBL/GenBank/DDBJ whole genome shotgun (WGS) entry which is preliminary data.</text>
</comment>
<dbReference type="EMBL" id="CM044708">
    <property type="protein sequence ID" value="KAI5649039.1"/>
    <property type="molecule type" value="Genomic_DNA"/>
</dbReference>
<gene>
    <name evidence="1" type="ORF">M9H77_35044</name>
</gene>
<reference evidence="2" key="1">
    <citation type="journal article" date="2023" name="Nat. Plants">
        <title>Single-cell RNA sequencing provides a high-resolution roadmap for understanding the multicellular compartmentation of specialized metabolism.</title>
        <authorList>
            <person name="Sun S."/>
            <person name="Shen X."/>
            <person name="Li Y."/>
            <person name="Li Y."/>
            <person name="Wang S."/>
            <person name="Li R."/>
            <person name="Zhang H."/>
            <person name="Shen G."/>
            <person name="Guo B."/>
            <person name="Wei J."/>
            <person name="Xu J."/>
            <person name="St-Pierre B."/>
            <person name="Chen S."/>
            <person name="Sun C."/>
        </authorList>
    </citation>
    <scope>NUCLEOTIDE SEQUENCE [LARGE SCALE GENOMIC DNA]</scope>
</reference>
<evidence type="ECO:0000313" key="2">
    <source>
        <dbReference type="Proteomes" id="UP001060085"/>
    </source>
</evidence>